<dbReference type="PANTHER" id="PTHR24104:SF25">
    <property type="entry name" value="PROTEIN LIN-41"/>
    <property type="match status" value="1"/>
</dbReference>
<dbReference type="InterPro" id="IPR056822">
    <property type="entry name" value="TEN_NHL"/>
</dbReference>
<evidence type="ECO:0000259" key="4">
    <source>
        <dbReference type="PROSITE" id="PS51272"/>
    </source>
</evidence>
<feature type="domain" description="SLH" evidence="4">
    <location>
        <begin position="1441"/>
        <end position="1499"/>
    </location>
</feature>
<dbReference type="Pfam" id="PF12733">
    <property type="entry name" value="Cadherin-like"/>
    <property type="match status" value="3"/>
</dbReference>
<dbReference type="InterPro" id="IPR001119">
    <property type="entry name" value="SLH_dom"/>
</dbReference>
<comment type="caution">
    <text evidence="5">The sequence shown here is derived from an EMBL/GenBank/DDBJ whole genome shotgun (WGS) entry which is preliminary data.</text>
</comment>
<evidence type="ECO:0000256" key="2">
    <source>
        <dbReference type="PROSITE-ProRule" id="PRU00504"/>
    </source>
</evidence>
<dbReference type="Gene3D" id="2.120.10.30">
    <property type="entry name" value="TolB, C-terminal domain"/>
    <property type="match status" value="5"/>
</dbReference>
<dbReference type="PROSITE" id="PS51272">
    <property type="entry name" value="SLH"/>
    <property type="match status" value="3"/>
</dbReference>
<dbReference type="Gene3D" id="2.40.10.500">
    <property type="match status" value="1"/>
</dbReference>
<reference evidence="6" key="1">
    <citation type="journal article" date="2019" name="Int. J. Syst. Evol. Microbiol.">
        <title>The Global Catalogue of Microorganisms (GCM) 10K type strain sequencing project: providing services to taxonomists for standard genome sequencing and annotation.</title>
        <authorList>
            <consortium name="The Broad Institute Genomics Platform"/>
            <consortium name="The Broad Institute Genome Sequencing Center for Infectious Disease"/>
            <person name="Wu L."/>
            <person name="Ma J."/>
        </authorList>
    </citation>
    <scope>NUCLEOTIDE SEQUENCE [LARGE SCALE GENOMIC DNA]</scope>
    <source>
        <strain evidence="6">CCUG 57113</strain>
    </source>
</reference>
<evidence type="ECO:0000256" key="3">
    <source>
        <dbReference type="SAM" id="SignalP"/>
    </source>
</evidence>
<keyword evidence="1" id="KW-0677">Repeat</keyword>
<dbReference type="PROSITE" id="PS51125">
    <property type="entry name" value="NHL"/>
    <property type="match status" value="7"/>
</dbReference>
<sequence length="1499" mass="153867">MDDTKGDRMTRRTRILQIQLKAIVLMLVCAMIVPAVQSQAQAAPSADDTISVVAGTGINGGGNLLDNPNGVAVDGDGNVYIADTNNHRVRKVAPDGTISTIAGNGTAGYLGDGGPATAAELNYPNGVAVDGSGNVYIADSWNGRVRKVAALDGTISTVAGTDAAGNPDDGVVATSTSLMTPDGVAVDDDGNVYIADSGSSRIWKVFANGSISTVAAGPLLNPAGVAVDVDENLYIADSANNRILKVTPNGTISTLTDQVSNPKGVAVDDDGNVYIADTLNHQIQKVTPDSTISTVAGTGTKIYWDENCTAIEAQLHSPAGVAVDHIGNMYIADTSNHVVARVGDNPHLIGLSLSSGTLSPAFSTDTTAYTATVNEDSITMTPTLSISNATVIVNGTEVASGSESDAINLNEGNNTITVVVTAQDGTTKTYTVTVTRAEGASNNADLSGLTLSQGTLAPAFDWDTTSYTAEVGYAVTSLTVTPTTADSNARVTVNGTEVNSGSQSSSINLSESGSTITVVVTAQDGTTKTYTVTVTKAASNNADLSGLSLSIGTVSPSFSASTTSYTVNVDNEITSLTVTPTVADSSARVTVNGQTVTSGSASSSIHLSEGSNTIPIEVTARDGTTKKTYSVTVKVAPVTYYISTVAGTGTGDPIDLGDHGDGGPAVSAQVLPGGVAVDGSGNVYAADLQVNRIRKIKPDGIISSVETGTFNYVETHFMITPYGVAVDGSGNLYIVDGNQIRKVTLNGTPNETISTVAGSGVGGYSGDGGPAVTANLFGPTHVVVDGSGNLYIADTNNSRIRKVATNGTISTVAGTGVNGYSGDGGPAVSAQLYDPTGVAVDGSGNLYIADSANNRIRKVATDGTISTVAGIGSFNNYGYSGDGGPAVSAQLNDPIGVAVDGSGNLYIADSANNRIRKVTPDGTIRTVAGKDTGGYSGDGGSAVSAQLSWPFGVAVDGSGNLYIADTRNLRIRKLTRASSQTADSGAPIQVTPSTPVSIVVPTGVTDAKVAVTTTTVGSNKEATLPFIDVQATTSLGNVSVAIPQGTKITAPASWDGTIKLPVVQINSSVSVNNANVNAVIEVGSSDVSLTFDHAVRLLIPNMGGKSAGYVRNGVFTPITNTISADTQAAADRELAAGGDAKITVGSDLVIWTKHFTQFAAYTPVIPQTGSGGDSGAPANVYTLGALASAEFTLNGIKFSIPEGAADKSIQVTVDKVADISSLPQDASLRLLGDVYEVKKNSNGDFLKPVTIALPFDKSKVDFNKNEVAVYWLNEQTNKWVELDNTQVDQAGGTVSGTITHFTKFSVFASERKQIPSPSASETNLTDIKGHWAEASIRELIQSGAISGYPDQTFKPNNKITRAEFVSILVKAFKLKAPDSKTFADTTDHWAKDSIGSTAALGIATGDGEGNFRPDDPITREEMALIIVRALKLNASAKFVSFKDNSAVSGWAIEAVAAAADKGLLSGYEDGTIRAKANTTRAEAVAVIVRAMLLMKEVIE</sequence>
<feature type="domain" description="SLH" evidence="4">
    <location>
        <begin position="1377"/>
        <end position="1440"/>
    </location>
</feature>
<dbReference type="SUPFAM" id="SSF101898">
    <property type="entry name" value="NHL repeat"/>
    <property type="match status" value="2"/>
</dbReference>
<dbReference type="InterPro" id="IPR013783">
    <property type="entry name" value="Ig-like_fold"/>
</dbReference>
<feature type="signal peptide" evidence="3">
    <location>
        <begin position="1"/>
        <end position="42"/>
    </location>
</feature>
<evidence type="ECO:0000313" key="6">
    <source>
        <dbReference type="Proteomes" id="UP001596105"/>
    </source>
</evidence>
<dbReference type="InterPro" id="IPR001258">
    <property type="entry name" value="NHL_repeat"/>
</dbReference>
<feature type="chain" id="PRO_5045181303" evidence="3">
    <location>
        <begin position="43"/>
        <end position="1499"/>
    </location>
</feature>
<keyword evidence="6" id="KW-1185">Reference proteome</keyword>
<dbReference type="InterPro" id="IPR025883">
    <property type="entry name" value="Cadherin-like_domain"/>
</dbReference>
<feature type="repeat" description="NHL" evidence="2">
    <location>
        <begin position="178"/>
        <end position="208"/>
    </location>
</feature>
<feature type="repeat" description="NHL" evidence="2">
    <location>
        <begin position="890"/>
        <end position="921"/>
    </location>
</feature>
<dbReference type="EMBL" id="JBHSMH010000053">
    <property type="protein sequence ID" value="MFC5470135.1"/>
    <property type="molecule type" value="Genomic_DNA"/>
</dbReference>
<dbReference type="RefSeq" id="WP_209751369.1">
    <property type="nucleotide sequence ID" value="NZ_JBHSMH010000053.1"/>
</dbReference>
<dbReference type="InterPro" id="IPR000033">
    <property type="entry name" value="LDLR_classB_rpt"/>
</dbReference>
<dbReference type="Pfam" id="PF01436">
    <property type="entry name" value="NHL"/>
    <property type="match status" value="5"/>
</dbReference>
<dbReference type="CDD" id="cd14953">
    <property type="entry name" value="NHL_like_1"/>
    <property type="match status" value="2"/>
</dbReference>
<dbReference type="InterPro" id="IPR011042">
    <property type="entry name" value="6-blade_b-propeller_TolB-like"/>
</dbReference>
<evidence type="ECO:0000256" key="1">
    <source>
        <dbReference type="ARBA" id="ARBA00022737"/>
    </source>
</evidence>
<organism evidence="5 6">
    <name type="scientific">Cohnella suwonensis</name>
    <dbReference type="NCBI Taxonomy" id="696072"/>
    <lineage>
        <taxon>Bacteria</taxon>
        <taxon>Bacillati</taxon>
        <taxon>Bacillota</taxon>
        <taxon>Bacilli</taxon>
        <taxon>Bacillales</taxon>
        <taxon>Paenibacillaceae</taxon>
        <taxon>Cohnella</taxon>
    </lineage>
</organism>
<dbReference type="Gene3D" id="2.60.40.10">
    <property type="entry name" value="Immunoglobulins"/>
    <property type="match status" value="2"/>
</dbReference>
<feature type="repeat" description="NHL" evidence="2">
    <location>
        <begin position="115"/>
        <end position="151"/>
    </location>
</feature>
<dbReference type="InterPro" id="IPR050952">
    <property type="entry name" value="TRIM-NHL_E3_ligases"/>
</dbReference>
<dbReference type="Pfam" id="PF25021">
    <property type="entry name" value="TEN_NHL"/>
    <property type="match status" value="2"/>
</dbReference>
<feature type="repeat" description="NHL" evidence="2">
    <location>
        <begin position="831"/>
        <end position="862"/>
    </location>
</feature>
<protein>
    <submittedName>
        <fullName evidence="5">Cadherin-like beta sandwich domain-containing protein</fullName>
    </submittedName>
</protein>
<dbReference type="SMART" id="SM00135">
    <property type="entry name" value="LY"/>
    <property type="match status" value="9"/>
</dbReference>
<keyword evidence="3" id="KW-0732">Signal</keyword>
<dbReference type="Pfam" id="PF00395">
    <property type="entry name" value="SLH"/>
    <property type="match status" value="3"/>
</dbReference>
<accession>A0ABW0LW86</accession>
<proteinExistence type="predicted"/>
<feature type="repeat" description="NHL" evidence="2">
    <location>
        <begin position="217"/>
        <end position="249"/>
    </location>
</feature>
<evidence type="ECO:0000313" key="5">
    <source>
        <dbReference type="EMBL" id="MFC5470135.1"/>
    </source>
</evidence>
<dbReference type="Gene3D" id="2.60.220.30">
    <property type="match status" value="1"/>
</dbReference>
<gene>
    <name evidence="5" type="ORF">ACFPPD_15610</name>
</gene>
<feature type="domain" description="SLH" evidence="4">
    <location>
        <begin position="1319"/>
        <end position="1376"/>
    </location>
</feature>
<dbReference type="Proteomes" id="UP001596105">
    <property type="component" value="Unassembled WGS sequence"/>
</dbReference>
<dbReference type="PANTHER" id="PTHR24104">
    <property type="entry name" value="E3 UBIQUITIN-PROTEIN LIGASE NHLRC1-RELATED"/>
    <property type="match status" value="1"/>
</dbReference>
<dbReference type="SUPFAM" id="SSF63829">
    <property type="entry name" value="Calcium-dependent phosphotriesterase"/>
    <property type="match status" value="1"/>
</dbReference>
<dbReference type="Gene3D" id="2.60.40.2340">
    <property type="match status" value="1"/>
</dbReference>
<feature type="repeat" description="NHL" evidence="2">
    <location>
        <begin position="57"/>
        <end position="95"/>
    </location>
</feature>
<feature type="repeat" description="NHL" evidence="2">
    <location>
        <begin position="258"/>
        <end position="289"/>
    </location>
</feature>
<name>A0ABW0LW86_9BACL</name>